<gene>
    <name evidence="1" type="ORF">S12H4_33144</name>
</gene>
<protein>
    <submittedName>
        <fullName evidence="1">Uncharacterized protein</fullName>
    </submittedName>
</protein>
<reference evidence="1" key="1">
    <citation type="journal article" date="2014" name="Front. Microbiol.">
        <title>High frequency of phylogenetically diverse reductive dehalogenase-homologous genes in deep subseafloor sedimentary metagenomes.</title>
        <authorList>
            <person name="Kawai M."/>
            <person name="Futagami T."/>
            <person name="Toyoda A."/>
            <person name="Takaki Y."/>
            <person name="Nishi S."/>
            <person name="Hori S."/>
            <person name="Arai W."/>
            <person name="Tsubouchi T."/>
            <person name="Morono Y."/>
            <person name="Uchiyama I."/>
            <person name="Ito T."/>
            <person name="Fujiyama A."/>
            <person name="Inagaki F."/>
            <person name="Takami H."/>
        </authorList>
    </citation>
    <scope>NUCLEOTIDE SEQUENCE</scope>
    <source>
        <strain evidence="1">Expedition CK06-06</strain>
    </source>
</reference>
<dbReference type="Gene3D" id="3.30.1360.120">
    <property type="entry name" value="Probable tRNA modification gtpase trme, domain 1"/>
    <property type="match status" value="1"/>
</dbReference>
<dbReference type="EMBL" id="BARW01019512">
    <property type="protein sequence ID" value="GAI96147.1"/>
    <property type="molecule type" value="Genomic_DNA"/>
</dbReference>
<organism evidence="1">
    <name type="scientific">marine sediment metagenome</name>
    <dbReference type="NCBI Taxonomy" id="412755"/>
    <lineage>
        <taxon>unclassified sequences</taxon>
        <taxon>metagenomes</taxon>
        <taxon>ecological metagenomes</taxon>
    </lineage>
</organism>
<dbReference type="AlphaFoldDB" id="X1SSV4"/>
<comment type="caution">
    <text evidence="1">The sequence shown here is derived from an EMBL/GenBank/DDBJ whole genome shotgun (WGS) entry which is preliminary data.</text>
</comment>
<dbReference type="InterPro" id="IPR027266">
    <property type="entry name" value="TrmE/GcvT-like"/>
</dbReference>
<evidence type="ECO:0000313" key="1">
    <source>
        <dbReference type="EMBL" id="GAI96147.1"/>
    </source>
</evidence>
<dbReference type="SUPFAM" id="SSF103025">
    <property type="entry name" value="Folate-binding domain"/>
    <property type="match status" value="1"/>
</dbReference>
<sequence>MCDDYGLDIMDGMMLRTDEDEFLNYCLAPWMQYCLETSGMDVESEDLTGKVFLFQIAGPRSLEVLEAASGDNLHDIKFLGHRMSK</sequence>
<proteinExistence type="predicted"/>
<name>X1SSV4_9ZZZZ</name>
<feature type="non-terminal residue" evidence="1">
    <location>
        <position position="85"/>
    </location>
</feature>
<accession>X1SSV4</accession>